<evidence type="ECO:0000256" key="3">
    <source>
        <dbReference type="ARBA" id="ARBA00008343"/>
    </source>
</evidence>
<feature type="domain" description="HhH-GPD" evidence="11">
    <location>
        <begin position="76"/>
        <end position="112"/>
    </location>
</feature>
<dbReference type="InterPro" id="IPR044298">
    <property type="entry name" value="MIG/MutY"/>
</dbReference>
<evidence type="ECO:0000259" key="11">
    <source>
        <dbReference type="Pfam" id="PF00730"/>
    </source>
</evidence>
<evidence type="ECO:0000256" key="6">
    <source>
        <dbReference type="ARBA" id="ARBA00022801"/>
    </source>
</evidence>
<evidence type="ECO:0000256" key="10">
    <source>
        <dbReference type="ARBA" id="ARBA00023295"/>
    </source>
</evidence>
<dbReference type="InterPro" id="IPR011257">
    <property type="entry name" value="DNA_glycosylase"/>
</dbReference>
<dbReference type="EMBL" id="CABDVU010000001">
    <property type="protein sequence ID" value="VTN11696.1"/>
    <property type="molecule type" value="Genomic_DNA"/>
</dbReference>
<dbReference type="GO" id="GO:0046872">
    <property type="term" value="F:metal ion binding"/>
    <property type="evidence" value="ECO:0007669"/>
    <property type="project" value="UniProtKB-KW"/>
</dbReference>
<accession>A0A4U9D391</accession>
<keyword evidence="4" id="KW-0479">Metal-binding</keyword>
<evidence type="ECO:0000256" key="4">
    <source>
        <dbReference type="ARBA" id="ARBA00022723"/>
    </source>
</evidence>
<evidence type="ECO:0000313" key="13">
    <source>
        <dbReference type="Proteomes" id="UP000339249"/>
    </source>
</evidence>
<dbReference type="GO" id="GO:0051536">
    <property type="term" value="F:iron-sulfur cluster binding"/>
    <property type="evidence" value="ECO:0007669"/>
    <property type="project" value="UniProtKB-KW"/>
</dbReference>
<keyword evidence="7" id="KW-0408">Iron</keyword>
<evidence type="ECO:0000313" key="12">
    <source>
        <dbReference type="EMBL" id="VTN11696.1"/>
    </source>
</evidence>
<keyword evidence="10 12" id="KW-0326">Glycosidase</keyword>
<dbReference type="SUPFAM" id="SSF48150">
    <property type="entry name" value="DNA-glycosylase"/>
    <property type="match status" value="1"/>
</dbReference>
<evidence type="ECO:0000256" key="9">
    <source>
        <dbReference type="ARBA" id="ARBA00023204"/>
    </source>
</evidence>
<dbReference type="PANTHER" id="PTHR42944:SF1">
    <property type="entry name" value="ADENINE DNA GLYCOSYLASE"/>
    <property type="match status" value="1"/>
</dbReference>
<evidence type="ECO:0000256" key="1">
    <source>
        <dbReference type="ARBA" id="ARBA00001966"/>
    </source>
</evidence>
<dbReference type="PANTHER" id="PTHR42944">
    <property type="entry name" value="ADENINE DNA GLYCOSYLASE"/>
    <property type="match status" value="1"/>
</dbReference>
<dbReference type="Proteomes" id="UP000339249">
    <property type="component" value="Unassembled WGS sequence"/>
</dbReference>
<dbReference type="GO" id="GO:0006284">
    <property type="term" value="P:base-excision repair"/>
    <property type="evidence" value="ECO:0007669"/>
    <property type="project" value="InterPro"/>
</dbReference>
<reference evidence="12 13" key="1">
    <citation type="submission" date="2019-04" db="EMBL/GenBank/DDBJ databases">
        <authorList>
            <consortium name="Pathogen Informatics"/>
        </authorList>
    </citation>
    <scope>NUCLEOTIDE SEQUENCE [LARGE SCALE GENOMIC DNA]</scope>
    <source>
        <strain evidence="12 13">NCTC9185</strain>
    </source>
</reference>
<dbReference type="InterPro" id="IPR003265">
    <property type="entry name" value="HhH-GPD_domain"/>
</dbReference>
<keyword evidence="9" id="KW-0234">DNA repair</keyword>
<dbReference type="GO" id="GO:0034039">
    <property type="term" value="F:8-oxo-7,8-dihydroguanine DNA N-glycosylase activity"/>
    <property type="evidence" value="ECO:0007669"/>
    <property type="project" value="TreeGrafter"/>
</dbReference>
<dbReference type="GO" id="GO:0032357">
    <property type="term" value="F:oxidized purine DNA binding"/>
    <property type="evidence" value="ECO:0007669"/>
    <property type="project" value="TreeGrafter"/>
</dbReference>
<evidence type="ECO:0000256" key="7">
    <source>
        <dbReference type="ARBA" id="ARBA00023004"/>
    </source>
</evidence>
<dbReference type="AlphaFoldDB" id="A0A4U9D391"/>
<keyword evidence="6 12" id="KW-0378">Hydrolase</keyword>
<dbReference type="Gene3D" id="1.10.340.30">
    <property type="entry name" value="Hypothetical protein, domain 2"/>
    <property type="match status" value="1"/>
</dbReference>
<comment type="similarity">
    <text evidence="3">Belongs to the Nth/MutY family.</text>
</comment>
<gene>
    <name evidence="12" type="primary">mutY_1</name>
    <name evidence="12" type="ORF">NCTC9185_03654</name>
</gene>
<dbReference type="GO" id="GO:0006298">
    <property type="term" value="P:mismatch repair"/>
    <property type="evidence" value="ECO:0007669"/>
    <property type="project" value="TreeGrafter"/>
</dbReference>
<dbReference type="EC" id="3.2.2.-" evidence="12"/>
<organism evidence="12 13">
    <name type="scientific">Raoultella terrigena</name>
    <name type="common">Klebsiella terrigena</name>
    <dbReference type="NCBI Taxonomy" id="577"/>
    <lineage>
        <taxon>Bacteria</taxon>
        <taxon>Pseudomonadati</taxon>
        <taxon>Pseudomonadota</taxon>
        <taxon>Gammaproteobacteria</taxon>
        <taxon>Enterobacterales</taxon>
        <taxon>Enterobacteriaceae</taxon>
        <taxon>Klebsiella/Raoultella group</taxon>
        <taxon>Raoultella</taxon>
    </lineage>
</organism>
<keyword evidence="8" id="KW-0411">Iron-sulfur</keyword>
<dbReference type="GO" id="GO:0000701">
    <property type="term" value="F:purine-specific mismatch base pair DNA N-glycosylase activity"/>
    <property type="evidence" value="ECO:0007669"/>
    <property type="project" value="TreeGrafter"/>
</dbReference>
<proteinExistence type="inferred from homology"/>
<comment type="cofactor">
    <cofactor evidence="1">
        <name>[4Fe-4S] cluster</name>
        <dbReference type="ChEBI" id="CHEBI:49883"/>
    </cofactor>
</comment>
<keyword evidence="5" id="KW-0227">DNA damage</keyword>
<protein>
    <submittedName>
        <fullName evidence="12">A/G-specific adenine glycosylase</fullName>
        <ecNumber evidence="12">3.2.2.-</ecNumber>
    </submittedName>
</protein>
<evidence type="ECO:0000256" key="5">
    <source>
        <dbReference type="ARBA" id="ARBA00022763"/>
    </source>
</evidence>
<dbReference type="GO" id="GO:0035485">
    <property type="term" value="F:adenine/guanine mispair binding"/>
    <property type="evidence" value="ECO:0007669"/>
    <property type="project" value="TreeGrafter"/>
</dbReference>
<name>A0A4U9D391_RAOTE</name>
<dbReference type="Pfam" id="PF00730">
    <property type="entry name" value="HhH-GPD"/>
    <property type="match status" value="1"/>
</dbReference>
<evidence type="ECO:0000256" key="8">
    <source>
        <dbReference type="ARBA" id="ARBA00023014"/>
    </source>
</evidence>
<evidence type="ECO:0000256" key="2">
    <source>
        <dbReference type="ARBA" id="ARBA00002933"/>
    </source>
</evidence>
<sequence length="147" mass="16560">MCSENGHYPKLPDGCKGLQPLALVLQSATLLSQFRSCSFDFLAAQFSAQVLEWYDKYGRKTLPWQIGKTPYKVWLSEVMLQQTQVATVIPYFERFMARFPTVIDLANAPLDESCICGPASATTPGRVIYIRRRSSGQPARRRIPADL</sequence>
<comment type="function">
    <text evidence="2">Adenine glycosylase active on G-A mispairs. MutY also corrects error-prone DNA synthesis past GO lesions which are due to the oxidatively damaged form of guanine: 7,8-dihydro-8-oxoguanine (8-oxo-dGTP).</text>
</comment>